<evidence type="ECO:0000313" key="2">
    <source>
        <dbReference type="Proteomes" id="UP000807353"/>
    </source>
</evidence>
<name>A0A9P5YA22_9AGAR</name>
<proteinExistence type="predicted"/>
<gene>
    <name evidence="1" type="ORF">BDZ94DRAFT_1234107</name>
</gene>
<dbReference type="AlphaFoldDB" id="A0A9P5YA22"/>
<comment type="caution">
    <text evidence="1">The sequence shown here is derived from an EMBL/GenBank/DDBJ whole genome shotgun (WGS) entry which is preliminary data.</text>
</comment>
<dbReference type="EMBL" id="MU150243">
    <property type="protein sequence ID" value="KAF9466143.1"/>
    <property type="molecule type" value="Genomic_DNA"/>
</dbReference>
<evidence type="ECO:0000313" key="1">
    <source>
        <dbReference type="EMBL" id="KAF9466143.1"/>
    </source>
</evidence>
<reference evidence="1" key="1">
    <citation type="submission" date="2020-11" db="EMBL/GenBank/DDBJ databases">
        <authorList>
            <consortium name="DOE Joint Genome Institute"/>
            <person name="Ahrendt S."/>
            <person name="Riley R."/>
            <person name="Andreopoulos W."/>
            <person name="Labutti K."/>
            <person name="Pangilinan J."/>
            <person name="Ruiz-Duenas F.J."/>
            <person name="Barrasa J.M."/>
            <person name="Sanchez-Garcia M."/>
            <person name="Camarero S."/>
            <person name="Miyauchi S."/>
            <person name="Serrano A."/>
            <person name="Linde D."/>
            <person name="Babiker R."/>
            <person name="Drula E."/>
            <person name="Ayuso-Fernandez I."/>
            <person name="Pacheco R."/>
            <person name="Padilla G."/>
            <person name="Ferreira P."/>
            <person name="Barriuso J."/>
            <person name="Kellner H."/>
            <person name="Castanera R."/>
            <person name="Alfaro M."/>
            <person name="Ramirez L."/>
            <person name="Pisabarro A.G."/>
            <person name="Kuo A."/>
            <person name="Tritt A."/>
            <person name="Lipzen A."/>
            <person name="He G."/>
            <person name="Yan M."/>
            <person name="Ng V."/>
            <person name="Cullen D."/>
            <person name="Martin F."/>
            <person name="Rosso M.-N."/>
            <person name="Henrissat B."/>
            <person name="Hibbett D."/>
            <person name="Martinez A.T."/>
            <person name="Grigoriev I.V."/>
        </authorList>
    </citation>
    <scope>NUCLEOTIDE SEQUENCE</scope>
    <source>
        <strain evidence="1">CBS 247.69</strain>
    </source>
</reference>
<organism evidence="1 2">
    <name type="scientific">Collybia nuda</name>
    <dbReference type="NCBI Taxonomy" id="64659"/>
    <lineage>
        <taxon>Eukaryota</taxon>
        <taxon>Fungi</taxon>
        <taxon>Dikarya</taxon>
        <taxon>Basidiomycota</taxon>
        <taxon>Agaricomycotina</taxon>
        <taxon>Agaricomycetes</taxon>
        <taxon>Agaricomycetidae</taxon>
        <taxon>Agaricales</taxon>
        <taxon>Tricholomatineae</taxon>
        <taxon>Clitocybaceae</taxon>
        <taxon>Collybia</taxon>
    </lineage>
</organism>
<keyword evidence="2" id="KW-1185">Reference proteome</keyword>
<protein>
    <submittedName>
        <fullName evidence="1">Uncharacterized protein</fullName>
    </submittedName>
</protein>
<sequence>MLPYSPASHSHKTSFQYNFPTPTRPARFLTCLPPSESPTRQQERTLYTPRSRGHRNYMGANTCFQGQSGPGTWDVVIQPQSSFVSWISREHLSCSGLVRFIDEVLGPTLLKAISSTVHPTKPLADISTPPFPRFRSAKNAREFTTADLHPHPPTKRENAGLTPIETCGEYAPCSMLLSVQELGGRHDEFPSPSSAPDFSTHVKPGEIHAFSTRLGLVRVLVLEQQRIMNLVESCVVHFVPLTPRVLRHLP</sequence>
<dbReference type="Proteomes" id="UP000807353">
    <property type="component" value="Unassembled WGS sequence"/>
</dbReference>
<accession>A0A9P5YA22</accession>